<accession>A0A4P7MZ23</accession>
<feature type="compositionally biased region" description="Polar residues" evidence="1">
    <location>
        <begin position="119"/>
        <end position="132"/>
    </location>
</feature>
<evidence type="ECO:0000313" key="3">
    <source>
        <dbReference type="Proteomes" id="UP000294847"/>
    </source>
</evidence>
<evidence type="ECO:0000313" key="2">
    <source>
        <dbReference type="EMBL" id="QBZ54401.1"/>
    </source>
</evidence>
<organism evidence="2 3">
    <name type="scientific">Pyricularia oryzae</name>
    <name type="common">Rice blast fungus</name>
    <name type="synonym">Magnaporthe oryzae</name>
    <dbReference type="NCBI Taxonomy" id="318829"/>
    <lineage>
        <taxon>Eukaryota</taxon>
        <taxon>Fungi</taxon>
        <taxon>Dikarya</taxon>
        <taxon>Ascomycota</taxon>
        <taxon>Pezizomycotina</taxon>
        <taxon>Sordariomycetes</taxon>
        <taxon>Sordariomycetidae</taxon>
        <taxon>Magnaporthales</taxon>
        <taxon>Pyriculariaceae</taxon>
        <taxon>Pyricularia</taxon>
    </lineage>
</organism>
<feature type="compositionally biased region" description="Polar residues" evidence="1">
    <location>
        <begin position="356"/>
        <end position="368"/>
    </location>
</feature>
<proteinExistence type="predicted"/>
<feature type="compositionally biased region" description="Polar residues" evidence="1">
    <location>
        <begin position="101"/>
        <end position="111"/>
    </location>
</feature>
<protein>
    <submittedName>
        <fullName evidence="2">Uncharacterized protein</fullName>
    </submittedName>
</protein>
<feature type="region of interest" description="Disordered" evidence="1">
    <location>
        <begin position="285"/>
        <end position="314"/>
    </location>
</feature>
<gene>
    <name evidence="2" type="ORF">PoMZ_10100</name>
</gene>
<dbReference type="AlphaFoldDB" id="A0A4P7MZ23"/>
<feature type="region of interest" description="Disordered" evidence="1">
    <location>
        <begin position="98"/>
        <end position="132"/>
    </location>
</feature>
<sequence length="576" mass="64375">MRELQLRLDSIELALRELPGKLRLESEVTMGIPDEWLIDVTPAMISCTVAAGELWVERASPCRLHIDPVVSSGLATIADDSSHERRLVNAVRTCSREPVQTELSTDSTRVTRSGRKRSLPQSSENVPSQPEQLTAAEVDLSVRILVRGSLYTLLGIKKATPRIMRLRIFESPSLLEIAPAAFNMRYLQEVVQRAPFLHSISSVLARLIDDAQSSSLRQKVASLVMGTAKASGMRTRPANSTQEPRFTDKHDCVEGIGKTMWPVLQTGPSNTKLYLEKLPEDRVSIGTNVDPQLDRDSNHIHNLPQQSEMEGLPSGEQVNNKLEADDAQLGLHLVVHDMNDPDSSDLRHHLYEPLQSPGSTQEPEGAQSLNEDQRLGNNSQEHMQKYNSHVPKYQQTWQAFEQDDFFGDNYDTDQYIDDEEGTVGYYNAGHYSWVPDTDNEIANPYLGSGNDYEPEAEGCPYFSSSFAPPPVLENEAGILEDCFEDEPQKTDITSSQDSGSENLEQLGGYDQVFVDELGDQYVYEESHMLGNDGQYTVDNGALSSDLTPWEWDGGQRDDVDVDSWNQTQISLWAVRT</sequence>
<evidence type="ECO:0000256" key="1">
    <source>
        <dbReference type="SAM" id="MobiDB-lite"/>
    </source>
</evidence>
<reference evidence="2 3" key="1">
    <citation type="journal article" date="2019" name="Mol. Biol. Evol.">
        <title>Blast fungal genomes show frequent chromosomal changes, gene gains and losses, and effector gene turnover.</title>
        <authorList>
            <person name="Gomez Luciano L.B."/>
            <person name="Jason Tsai I."/>
            <person name="Chuma I."/>
            <person name="Tosa Y."/>
            <person name="Chen Y.H."/>
            <person name="Li J.Y."/>
            <person name="Li M.Y."/>
            <person name="Jade Lu M.Y."/>
            <person name="Nakayashiki H."/>
            <person name="Li W.H."/>
        </authorList>
    </citation>
    <scope>NUCLEOTIDE SEQUENCE [LARGE SCALE GENOMIC DNA]</scope>
    <source>
        <strain evidence="2">MZ5-1-6</strain>
    </source>
</reference>
<name>A0A4P7MZ23_PYROR</name>
<dbReference type="EMBL" id="CP034204">
    <property type="protein sequence ID" value="QBZ54401.1"/>
    <property type="molecule type" value="Genomic_DNA"/>
</dbReference>
<dbReference type="Proteomes" id="UP000294847">
    <property type="component" value="Chromosome 1"/>
</dbReference>
<feature type="region of interest" description="Disordered" evidence="1">
    <location>
        <begin position="337"/>
        <end position="368"/>
    </location>
</feature>
<feature type="compositionally biased region" description="Basic and acidic residues" evidence="1">
    <location>
        <begin position="337"/>
        <end position="351"/>
    </location>
</feature>